<protein>
    <submittedName>
        <fullName evidence="2">Uncharacterized protein</fullName>
    </submittedName>
</protein>
<sequence length="103" mass="11260">MVIADLELTAIEAICNCNLSSLDYLEGNYFEMATYFAVDFPSQDEFGNQYPLLLRVTKFLCGGYILALSMSHTICDGTGASKFLHALADLANGTKTEPLLKPV</sequence>
<evidence type="ECO:0000313" key="3">
    <source>
        <dbReference type="Proteomes" id="UP001359559"/>
    </source>
</evidence>
<dbReference type="InterPro" id="IPR023213">
    <property type="entry name" value="CAT-like_dom_sf"/>
</dbReference>
<dbReference type="PANTHER" id="PTHR31147">
    <property type="entry name" value="ACYL TRANSFERASE 4"/>
    <property type="match status" value="1"/>
</dbReference>
<evidence type="ECO:0000313" key="2">
    <source>
        <dbReference type="EMBL" id="KAK7300961.1"/>
    </source>
</evidence>
<organism evidence="2 3">
    <name type="scientific">Clitoria ternatea</name>
    <name type="common">Butterfly pea</name>
    <dbReference type="NCBI Taxonomy" id="43366"/>
    <lineage>
        <taxon>Eukaryota</taxon>
        <taxon>Viridiplantae</taxon>
        <taxon>Streptophyta</taxon>
        <taxon>Embryophyta</taxon>
        <taxon>Tracheophyta</taxon>
        <taxon>Spermatophyta</taxon>
        <taxon>Magnoliopsida</taxon>
        <taxon>eudicotyledons</taxon>
        <taxon>Gunneridae</taxon>
        <taxon>Pentapetalae</taxon>
        <taxon>rosids</taxon>
        <taxon>fabids</taxon>
        <taxon>Fabales</taxon>
        <taxon>Fabaceae</taxon>
        <taxon>Papilionoideae</taxon>
        <taxon>50 kb inversion clade</taxon>
        <taxon>NPAAA clade</taxon>
        <taxon>indigoferoid/millettioid clade</taxon>
        <taxon>Phaseoleae</taxon>
        <taxon>Clitoria</taxon>
    </lineage>
</organism>
<gene>
    <name evidence="2" type="ORF">RJT34_11814</name>
</gene>
<dbReference type="PANTHER" id="PTHR31147:SF25">
    <property type="entry name" value="HXXXD-TYPE ACYL-TRANSFERASE FAMILY PROTEIN"/>
    <property type="match status" value="1"/>
</dbReference>
<dbReference type="Pfam" id="PF02458">
    <property type="entry name" value="Transferase"/>
    <property type="match status" value="1"/>
</dbReference>
<proteinExistence type="inferred from homology"/>
<comment type="similarity">
    <text evidence="1">Belongs to the plant acyltransferase family.</text>
</comment>
<name>A0AAN9JMR3_CLITE</name>
<evidence type="ECO:0000256" key="1">
    <source>
        <dbReference type="ARBA" id="ARBA00009861"/>
    </source>
</evidence>
<dbReference type="EMBL" id="JAYKXN010000003">
    <property type="protein sequence ID" value="KAK7300961.1"/>
    <property type="molecule type" value="Genomic_DNA"/>
</dbReference>
<dbReference type="Proteomes" id="UP001359559">
    <property type="component" value="Unassembled WGS sequence"/>
</dbReference>
<dbReference type="Gene3D" id="3.30.559.10">
    <property type="entry name" value="Chloramphenicol acetyltransferase-like domain"/>
    <property type="match status" value="1"/>
</dbReference>
<keyword evidence="3" id="KW-1185">Reference proteome</keyword>
<dbReference type="AlphaFoldDB" id="A0AAN9JMR3"/>
<comment type="caution">
    <text evidence="2">The sequence shown here is derived from an EMBL/GenBank/DDBJ whole genome shotgun (WGS) entry which is preliminary data.</text>
</comment>
<accession>A0AAN9JMR3</accession>
<reference evidence="2 3" key="1">
    <citation type="submission" date="2024-01" db="EMBL/GenBank/DDBJ databases">
        <title>The genomes of 5 underutilized Papilionoideae crops provide insights into root nodulation and disease resistance.</title>
        <authorList>
            <person name="Yuan L."/>
        </authorList>
    </citation>
    <scope>NUCLEOTIDE SEQUENCE [LARGE SCALE GENOMIC DNA]</scope>
    <source>
        <strain evidence="2">LY-2023</strain>
        <tissue evidence="2">Leaf</tissue>
    </source>
</reference>
<dbReference type="InterPro" id="IPR050898">
    <property type="entry name" value="Plant_acyltransferase"/>
</dbReference>